<comment type="caution">
    <text evidence="1">The sequence shown here is derived from an EMBL/GenBank/DDBJ whole genome shotgun (WGS) entry which is preliminary data.</text>
</comment>
<evidence type="ECO:0000313" key="2">
    <source>
        <dbReference type="Proteomes" id="UP001163321"/>
    </source>
</evidence>
<protein>
    <submittedName>
        <fullName evidence="1">Uncharacterized protein</fullName>
    </submittedName>
</protein>
<organism evidence="1 2">
    <name type="scientific">Peronosclerospora sorghi</name>
    <dbReference type="NCBI Taxonomy" id="230839"/>
    <lineage>
        <taxon>Eukaryota</taxon>
        <taxon>Sar</taxon>
        <taxon>Stramenopiles</taxon>
        <taxon>Oomycota</taxon>
        <taxon>Peronosporomycetes</taxon>
        <taxon>Peronosporales</taxon>
        <taxon>Peronosporaceae</taxon>
        <taxon>Peronosclerospora</taxon>
    </lineage>
</organism>
<reference evidence="1 2" key="1">
    <citation type="journal article" date="2022" name="bioRxiv">
        <title>The genome of the oomycete Peronosclerospora sorghi, a cosmopolitan pathogen of maize and sorghum, is inflated with dispersed pseudogenes.</title>
        <authorList>
            <person name="Fletcher K."/>
            <person name="Martin F."/>
            <person name="Isakeit T."/>
            <person name="Cavanaugh K."/>
            <person name="Magill C."/>
            <person name="Michelmore R."/>
        </authorList>
    </citation>
    <scope>NUCLEOTIDE SEQUENCE [LARGE SCALE GENOMIC DNA]</scope>
    <source>
        <strain evidence="1">P6</strain>
    </source>
</reference>
<dbReference type="EMBL" id="CM047584">
    <property type="protein sequence ID" value="KAI9911454.1"/>
    <property type="molecule type" value="Genomic_DNA"/>
</dbReference>
<keyword evidence="2" id="KW-1185">Reference proteome</keyword>
<proteinExistence type="predicted"/>
<sequence>MIFGFSFTLSTPQYSQRIVKSSLTLYPPVFRREAEHIVIGDLNTPLDPLLDERTPDRRDQARTELQAWMLELGVLDPWRLTFPDRRQFTGKADVRRIDYCSISKGLLETYYVGSRYLTDERWLHEDHLPVEFQLTSPSMPESKKLPWKCPRWMLDIPIVKETLEHTLEKLCQRIRLFPGSNPGAPLDEHKRVDRNFLRRMQR</sequence>
<gene>
    <name evidence="1" type="ORF">PsorP6_009504</name>
</gene>
<name>A0ACC0VYA5_9STRA</name>
<accession>A0ACC0VYA5</accession>
<dbReference type="Proteomes" id="UP001163321">
    <property type="component" value="Chromosome 5"/>
</dbReference>
<evidence type="ECO:0000313" key="1">
    <source>
        <dbReference type="EMBL" id="KAI9911454.1"/>
    </source>
</evidence>